<keyword evidence="2" id="KW-0812">Transmembrane</keyword>
<proteinExistence type="predicted"/>
<evidence type="ECO:0000256" key="2">
    <source>
        <dbReference type="SAM" id="Phobius"/>
    </source>
</evidence>
<name>A0A0E3PMY1_9EURY</name>
<dbReference type="Pfam" id="PF23957">
    <property type="entry name" value="DUF7286"/>
    <property type="match status" value="1"/>
</dbReference>
<gene>
    <name evidence="3" type="ORF">MSSAC_1244</name>
</gene>
<dbReference type="Proteomes" id="UP000033123">
    <property type="component" value="Chromosome"/>
</dbReference>
<evidence type="ECO:0000256" key="1">
    <source>
        <dbReference type="SAM" id="Coils"/>
    </source>
</evidence>
<evidence type="ECO:0000313" key="4">
    <source>
        <dbReference type="Proteomes" id="UP000033123"/>
    </source>
</evidence>
<dbReference type="InterPro" id="IPR055710">
    <property type="entry name" value="DUF7286"/>
</dbReference>
<dbReference type="HOGENOM" id="CLU_255554_0_0_2"/>
<accession>A0A0E3PMY1</accession>
<organism evidence="3 4">
    <name type="scientific">Methanosarcina siciliae C2J</name>
    <dbReference type="NCBI Taxonomy" id="1434118"/>
    <lineage>
        <taxon>Archaea</taxon>
        <taxon>Methanobacteriati</taxon>
        <taxon>Methanobacteriota</taxon>
        <taxon>Stenosarchaea group</taxon>
        <taxon>Methanomicrobia</taxon>
        <taxon>Methanosarcinales</taxon>
        <taxon>Methanosarcinaceae</taxon>
        <taxon>Methanosarcina</taxon>
    </lineage>
</organism>
<keyword evidence="2" id="KW-0472">Membrane</keyword>
<dbReference type="PATRIC" id="fig|1434118.4.peg.1582"/>
<keyword evidence="1" id="KW-0175">Coiled coil</keyword>
<feature type="coiled-coil region" evidence="1">
    <location>
        <begin position="884"/>
        <end position="954"/>
    </location>
</feature>
<reference evidence="3 4" key="1">
    <citation type="submission" date="2014-07" db="EMBL/GenBank/DDBJ databases">
        <title>Methanogenic archaea and the global carbon cycle.</title>
        <authorList>
            <person name="Henriksen J.R."/>
            <person name="Luke J."/>
            <person name="Reinhart S."/>
            <person name="Benedict M.N."/>
            <person name="Youngblut N.D."/>
            <person name="Metcalf M.E."/>
            <person name="Whitaker R.J."/>
            <person name="Metcalf W.W."/>
        </authorList>
    </citation>
    <scope>NUCLEOTIDE SEQUENCE [LARGE SCALE GENOMIC DNA]</scope>
    <source>
        <strain evidence="3 4">C2J</strain>
    </source>
</reference>
<protein>
    <submittedName>
        <fullName evidence="3">Uncharacterized protein</fullName>
    </submittedName>
</protein>
<keyword evidence="2" id="KW-1133">Transmembrane helix</keyword>
<dbReference type="KEGG" id="msj:MSSAC_1244"/>
<dbReference type="EMBL" id="CP009508">
    <property type="protein sequence ID" value="AKB35834.1"/>
    <property type="molecule type" value="Genomic_DNA"/>
</dbReference>
<feature type="transmembrane region" description="Helical" evidence="2">
    <location>
        <begin position="29"/>
        <end position="51"/>
    </location>
</feature>
<evidence type="ECO:0000313" key="3">
    <source>
        <dbReference type="EMBL" id="AKB35834.1"/>
    </source>
</evidence>
<sequence length="1402" mass="156936">MFVYFSGVKHIAGERSLKCSYFFQDTRAYIPYSIIGIFIVLAATFTSVYLLKMDSEVAETIYTTEKSDPRQTAISLAASDLARCLNYAGMEALEWQGEHPVILPEGSPVERFSEDNFMVTPQNQNLEKGDTLQISINLPSDVWGEIESLWKNRDVVLIVNDSAGREIKRVNYGKATGFFQKVSFEEYLEVPESAKAGYASIELYYGDELKASDWFRIEASPIKDITAEAFNQLLLANYQSNSHTFLEYAINVKPDITPEEIKVRKVNGTLQREISSDDKKYTNKKYTIYYIFEVPVLNYTLVDLESGETYNLSMNLSTLIPSREPLLEELVREYETALGTSSSLDSTSNIVLGATNLRTFIYGPWQHYANGPLNILTNPALASSVNGATLYTQKRVFDSVDPLALTYTTYYNGKVLYEDVCASSNSKTSPSLLDSTNLNTTGFNTTGLNTAESSASVSFYEADEGVNLTTAYSSLAANRSFSLDVEKGIEQSLEEVNISYDELSEYSEITVSASDYTEGVLDGWVFNDHVWAEETPDLIHDVADSVYTAPVQGQILRDGFNSPVPLTSAITKDFDRNSVSYSGHTVSWESDYFVSGTHEGSRVPSYSWNDSVTNSYSEAVNPSIDPPKGKLKSWQVTDASVNLKSVEMSDLRVEPHYEYRANDRLVAEHRTDDGYLSSEDHIFDWGIRYDIYYSIRTKWEIDYDYKYTYVWHTVSHNEDGSTSIEANYGTSRGSDSETVSKTDPESFYHTETESENLTVIYHQRPPTGGYTGLSTYTGPVEREYRKTTLLYTAGAEKFDPCCSDAADKYRAAYVDIRTLESTFRTYPDRMYLSERAVNCDIPPWLHRVMAEEVLAMLDAIEKDNLNFSYSLLESPGEDPTDLQVETAEKLLHDLEASREAYVNKAQHLTPSGKMYVCSDSARYIARNEAYNRLLKDIEQKNKKLDSDLNSYILDALGKKGLSTGSFDSVTSGPMTLFDNPAMERAASALGQDMGIISTMKVTGQPESKYNWTENLTLIVDQKPNYLYHDPDFDLRGEYEWADSMDGKITYPLGVRNTCIFTANVSEEIADAISSSGEYVKTETSQQISRSISTLNAEVNLLEQNLSEQGVSLDTARLNTEVYNLKLVYAREMRYQITEEVVAEVSSNPVVSGWIGETRVREVTAGYLSSLSDEEIIEKSTTDQLATELAAIVKTDIRNSNLSVEPDELEATLNRVDTDVRIGVANGICAVTASKGETIDILFGHIDGELKNLANETVDMYSGEVADKVTKRLDRTMSAVPCGLPVLPPHWVFTINVWTYEVIGRYEEFTVIDNDNEVIPKPYFGHKGQKYVRKNLQVMHPFKKGEDGIALKLGNNEIITFHLTGYATTIVGPGPKGVGDKMGMANEKSEEYDNLVNELGGKI</sequence>